<evidence type="ECO:0000259" key="2">
    <source>
        <dbReference type="Pfam" id="PF20152"/>
    </source>
</evidence>
<feature type="transmembrane region" description="Helical" evidence="1">
    <location>
        <begin position="104"/>
        <end position="128"/>
    </location>
</feature>
<dbReference type="Proteomes" id="UP000076727">
    <property type="component" value="Unassembled WGS sequence"/>
</dbReference>
<evidence type="ECO:0000313" key="3">
    <source>
        <dbReference type="EMBL" id="KZT73234.1"/>
    </source>
</evidence>
<dbReference type="OrthoDB" id="3270417at2759"/>
<feature type="domain" description="DUF6534" evidence="2">
    <location>
        <begin position="192"/>
        <end position="238"/>
    </location>
</feature>
<organism evidence="3 4">
    <name type="scientific">Daedalea quercina L-15889</name>
    <dbReference type="NCBI Taxonomy" id="1314783"/>
    <lineage>
        <taxon>Eukaryota</taxon>
        <taxon>Fungi</taxon>
        <taxon>Dikarya</taxon>
        <taxon>Basidiomycota</taxon>
        <taxon>Agaricomycotina</taxon>
        <taxon>Agaricomycetes</taxon>
        <taxon>Polyporales</taxon>
        <taxon>Fomitopsis</taxon>
    </lineage>
</organism>
<dbReference type="AlphaFoldDB" id="A0A165TCG3"/>
<reference evidence="3 4" key="1">
    <citation type="journal article" date="2016" name="Mol. Biol. Evol.">
        <title>Comparative Genomics of Early-Diverging Mushroom-Forming Fungi Provides Insights into the Origins of Lignocellulose Decay Capabilities.</title>
        <authorList>
            <person name="Nagy L.G."/>
            <person name="Riley R."/>
            <person name="Tritt A."/>
            <person name="Adam C."/>
            <person name="Daum C."/>
            <person name="Floudas D."/>
            <person name="Sun H."/>
            <person name="Yadav J.S."/>
            <person name="Pangilinan J."/>
            <person name="Larsson K.H."/>
            <person name="Matsuura K."/>
            <person name="Barry K."/>
            <person name="Labutti K."/>
            <person name="Kuo R."/>
            <person name="Ohm R.A."/>
            <person name="Bhattacharya S.S."/>
            <person name="Shirouzu T."/>
            <person name="Yoshinaga Y."/>
            <person name="Martin F.M."/>
            <person name="Grigoriev I.V."/>
            <person name="Hibbett D.S."/>
        </authorList>
    </citation>
    <scope>NUCLEOTIDE SEQUENCE [LARGE SCALE GENOMIC DNA]</scope>
    <source>
        <strain evidence="3 4">L-15889</strain>
    </source>
</reference>
<evidence type="ECO:0000256" key="1">
    <source>
        <dbReference type="SAM" id="Phobius"/>
    </source>
</evidence>
<evidence type="ECO:0000313" key="4">
    <source>
        <dbReference type="Proteomes" id="UP000076727"/>
    </source>
</evidence>
<feature type="transmembrane region" description="Helical" evidence="1">
    <location>
        <begin position="140"/>
        <end position="166"/>
    </location>
</feature>
<name>A0A165TCG3_9APHY</name>
<feature type="transmembrane region" description="Helical" evidence="1">
    <location>
        <begin position="62"/>
        <end position="84"/>
    </location>
</feature>
<dbReference type="PANTHER" id="PTHR40465:SF1">
    <property type="entry name" value="DUF6534 DOMAIN-CONTAINING PROTEIN"/>
    <property type="match status" value="1"/>
</dbReference>
<dbReference type="Pfam" id="PF20152">
    <property type="entry name" value="DUF6534"/>
    <property type="match status" value="1"/>
</dbReference>
<dbReference type="PANTHER" id="PTHR40465">
    <property type="entry name" value="CHROMOSOME 1, WHOLE GENOME SHOTGUN SEQUENCE"/>
    <property type="match status" value="1"/>
</dbReference>
<proteinExistence type="predicted"/>
<dbReference type="EMBL" id="KV429037">
    <property type="protein sequence ID" value="KZT73234.1"/>
    <property type="molecule type" value="Genomic_DNA"/>
</dbReference>
<dbReference type="InterPro" id="IPR045339">
    <property type="entry name" value="DUF6534"/>
</dbReference>
<keyword evidence="1" id="KW-0472">Membrane</keyword>
<feature type="transmembrane region" description="Helical" evidence="1">
    <location>
        <begin position="220"/>
        <end position="239"/>
    </location>
</feature>
<dbReference type="STRING" id="1314783.A0A165TCG3"/>
<feature type="transmembrane region" description="Helical" evidence="1">
    <location>
        <begin position="25"/>
        <end position="50"/>
    </location>
</feature>
<keyword evidence="4" id="KW-1185">Reference proteome</keyword>
<feature type="transmembrane region" description="Helical" evidence="1">
    <location>
        <begin position="186"/>
        <end position="208"/>
    </location>
</feature>
<gene>
    <name evidence="3" type="ORF">DAEQUDRAFT_460493</name>
</gene>
<accession>A0A165TCG3</accession>
<keyword evidence="1" id="KW-0812">Transmembrane</keyword>
<protein>
    <recommendedName>
        <fullName evidence="2">DUF6534 domain-containing protein</fullName>
    </recommendedName>
</protein>
<keyword evidence="1" id="KW-1133">Transmembrane helix</keyword>
<sequence>MLLHHSPRSDVVMDDSRHSQLNDTIGYIFIGMTFELFFYGFSLAQTQYYFHVYPRDHKYLKALVAFLWLLDTVTACCDSSFLWYNVIDHHADIGSASHIIYTNAFNAEAFLSALIVLMTQLYFIYCIWRLMHGLIAPKWYHLSLILTMIAFALLSFCGGIACIYDMTQFPDETVLATADRTEVPALIQAVTAFVTDLFIAVALSIILHRKKTGFSRTDSVIAKLVIFAIQRGIITAYVADFSNIVRM</sequence>